<keyword evidence="1" id="KW-1133">Transmembrane helix</keyword>
<accession>A0A9W6MXK3</accession>
<keyword evidence="3" id="KW-1185">Reference proteome</keyword>
<comment type="caution">
    <text evidence="2">The sequence shown here is derived from an EMBL/GenBank/DDBJ whole genome shotgun (WGS) entry which is preliminary data.</text>
</comment>
<keyword evidence="1" id="KW-0812">Transmembrane</keyword>
<dbReference type="Proteomes" id="UP001143370">
    <property type="component" value="Unassembled WGS sequence"/>
</dbReference>
<evidence type="ECO:0000313" key="3">
    <source>
        <dbReference type="Proteomes" id="UP001143370"/>
    </source>
</evidence>
<dbReference type="Pfam" id="PF04224">
    <property type="entry name" value="DUF417"/>
    <property type="match status" value="1"/>
</dbReference>
<reference evidence="2" key="1">
    <citation type="journal article" date="2014" name="Int. J. Syst. Evol. Microbiol.">
        <title>Complete genome sequence of Corynebacterium casei LMG S-19264T (=DSM 44701T), isolated from a smear-ripened cheese.</title>
        <authorList>
            <consortium name="US DOE Joint Genome Institute (JGI-PGF)"/>
            <person name="Walter F."/>
            <person name="Albersmeier A."/>
            <person name="Kalinowski J."/>
            <person name="Ruckert C."/>
        </authorList>
    </citation>
    <scope>NUCLEOTIDE SEQUENCE</scope>
    <source>
        <strain evidence="2">VKM B-2484</strain>
    </source>
</reference>
<dbReference type="EMBL" id="BSFJ01000002">
    <property type="protein sequence ID" value="GLK70168.1"/>
    <property type="molecule type" value="Genomic_DNA"/>
</dbReference>
<dbReference type="PANTHER" id="PTHR40106:SF1">
    <property type="entry name" value="INNER MEMBRANE PROTEIN RCLC"/>
    <property type="match status" value="1"/>
</dbReference>
<gene>
    <name evidence="2" type="ORF">GCM10017643_02830</name>
</gene>
<reference evidence="2" key="2">
    <citation type="submission" date="2023-01" db="EMBL/GenBank/DDBJ databases">
        <authorList>
            <person name="Sun Q."/>
            <person name="Evtushenko L."/>
        </authorList>
    </citation>
    <scope>NUCLEOTIDE SEQUENCE</scope>
    <source>
        <strain evidence="2">VKM B-2484</strain>
    </source>
</reference>
<feature type="transmembrane region" description="Helical" evidence="1">
    <location>
        <begin position="152"/>
        <end position="170"/>
    </location>
</feature>
<feature type="transmembrane region" description="Helical" evidence="1">
    <location>
        <begin position="85"/>
        <end position="109"/>
    </location>
</feature>
<protein>
    <submittedName>
        <fullName evidence="2">Membrane protein</fullName>
    </submittedName>
</protein>
<keyword evidence="1" id="KW-0472">Membrane</keyword>
<sequence length="176" mass="18654">MEKTVKEFHSHTIGTAPEGFHGTIVAERNFGSMSILASLRWSLVVIFVWFGCMKFTGYEAQGIAPLIANSPVMSWMHKLFGIEGASWAIGVLELSTAAALTVGAFVPLLSALGATMSTATYLITLTFFISTPGVFEPSLGGFPAISAGTGQFILKDLVLLAASVTLLLASRARLPK</sequence>
<dbReference type="InterPro" id="IPR007339">
    <property type="entry name" value="RclC-like"/>
</dbReference>
<evidence type="ECO:0000313" key="2">
    <source>
        <dbReference type="EMBL" id="GLK70168.1"/>
    </source>
</evidence>
<dbReference type="RefSeq" id="WP_309299163.1">
    <property type="nucleotide sequence ID" value="NZ_BSFJ01000002.1"/>
</dbReference>
<organism evidence="2 3">
    <name type="scientific">Ancylobacter dichloromethanicus</name>
    <dbReference type="NCBI Taxonomy" id="518825"/>
    <lineage>
        <taxon>Bacteria</taxon>
        <taxon>Pseudomonadati</taxon>
        <taxon>Pseudomonadota</taxon>
        <taxon>Alphaproteobacteria</taxon>
        <taxon>Hyphomicrobiales</taxon>
        <taxon>Xanthobacteraceae</taxon>
        <taxon>Ancylobacter</taxon>
    </lineage>
</organism>
<dbReference type="PANTHER" id="PTHR40106">
    <property type="entry name" value="INNER MEMBRANE PROTEIN RCLC"/>
    <property type="match status" value="1"/>
</dbReference>
<evidence type="ECO:0000256" key="1">
    <source>
        <dbReference type="SAM" id="Phobius"/>
    </source>
</evidence>
<dbReference type="GO" id="GO:0005886">
    <property type="term" value="C:plasma membrane"/>
    <property type="evidence" value="ECO:0007669"/>
    <property type="project" value="TreeGrafter"/>
</dbReference>
<proteinExistence type="predicted"/>
<dbReference type="GO" id="GO:1901530">
    <property type="term" value="P:response to hypochlorite"/>
    <property type="evidence" value="ECO:0007669"/>
    <property type="project" value="TreeGrafter"/>
</dbReference>
<dbReference type="AlphaFoldDB" id="A0A9W6MXK3"/>
<name>A0A9W6MXK3_9HYPH</name>